<comment type="subunit">
    <text evidence="3">Homodimer.</text>
</comment>
<dbReference type="GO" id="GO:0005829">
    <property type="term" value="C:cytosol"/>
    <property type="evidence" value="ECO:0007669"/>
    <property type="project" value="TreeGrafter"/>
</dbReference>
<evidence type="ECO:0000313" key="5">
    <source>
        <dbReference type="Proteomes" id="UP000236742"/>
    </source>
</evidence>
<dbReference type="SUPFAM" id="SSF75445">
    <property type="entry name" value="D-ribose-5-phosphate isomerase (RpiA), lid domain"/>
    <property type="match status" value="1"/>
</dbReference>
<proteinExistence type="inferred from homology"/>
<gene>
    <name evidence="3" type="primary">rpiA</name>
    <name evidence="4" type="ORF">SAMN05421751_1125</name>
</gene>
<reference evidence="4 5" key="1">
    <citation type="submission" date="2016-10" db="EMBL/GenBank/DDBJ databases">
        <authorList>
            <person name="de Groot N.N."/>
        </authorList>
    </citation>
    <scope>NUCLEOTIDE SEQUENCE [LARGE SCALE GENOMIC DNA]</scope>
    <source>
        <strain evidence="4 5">DSM 23413</strain>
    </source>
</reference>
<protein>
    <recommendedName>
        <fullName evidence="3">Ribose-5-phosphate isomerase A</fullName>
        <ecNumber evidence="3">5.3.1.6</ecNumber>
    </recommendedName>
    <alternativeName>
        <fullName evidence="3">Phosphoriboisomerase A</fullName>
        <shortName evidence="3">PRI</shortName>
    </alternativeName>
</protein>
<feature type="binding site" evidence="3">
    <location>
        <begin position="89"/>
        <end position="92"/>
    </location>
    <ligand>
        <name>substrate</name>
    </ligand>
</feature>
<dbReference type="RefSeq" id="WP_104008641.1">
    <property type="nucleotide sequence ID" value="NZ_FNVD01000012.1"/>
</dbReference>
<keyword evidence="2 3" id="KW-0413">Isomerase</keyword>
<dbReference type="AlphaFoldDB" id="A0A1H5XP14"/>
<evidence type="ECO:0000256" key="3">
    <source>
        <dbReference type="HAMAP-Rule" id="MF_00170"/>
    </source>
</evidence>
<dbReference type="Proteomes" id="UP000236742">
    <property type="component" value="Unassembled WGS sequence"/>
</dbReference>
<feature type="binding site" evidence="3">
    <location>
        <position position="129"/>
    </location>
    <ligand>
        <name>substrate</name>
    </ligand>
</feature>
<feature type="binding site" evidence="3">
    <location>
        <begin position="102"/>
        <end position="105"/>
    </location>
    <ligand>
        <name>substrate</name>
    </ligand>
</feature>
<organism evidence="4 5">
    <name type="scientific">Jhaorihella thermophila</name>
    <dbReference type="NCBI Taxonomy" id="488547"/>
    <lineage>
        <taxon>Bacteria</taxon>
        <taxon>Pseudomonadati</taxon>
        <taxon>Pseudomonadota</taxon>
        <taxon>Alphaproteobacteria</taxon>
        <taxon>Rhodobacterales</taxon>
        <taxon>Paracoccaceae</taxon>
        <taxon>Jhaorihella</taxon>
    </lineage>
</organism>
<dbReference type="OrthoDB" id="5870696at2"/>
<dbReference type="NCBIfam" id="TIGR00021">
    <property type="entry name" value="rpiA"/>
    <property type="match status" value="1"/>
</dbReference>
<dbReference type="UniPathway" id="UPA00115">
    <property type="reaction ID" value="UER00412"/>
</dbReference>
<dbReference type="FunFam" id="3.40.50.1360:FF:000001">
    <property type="entry name" value="Ribose-5-phosphate isomerase A"/>
    <property type="match status" value="1"/>
</dbReference>
<dbReference type="GO" id="GO:0009052">
    <property type="term" value="P:pentose-phosphate shunt, non-oxidative branch"/>
    <property type="evidence" value="ECO:0007669"/>
    <property type="project" value="UniProtKB-UniRule"/>
</dbReference>
<comment type="pathway">
    <text evidence="3">Carbohydrate degradation; pentose phosphate pathway; D-ribose 5-phosphate from D-ribulose 5-phosphate (non-oxidative stage): step 1/1.</text>
</comment>
<dbReference type="SUPFAM" id="SSF100950">
    <property type="entry name" value="NagB/RpiA/CoA transferase-like"/>
    <property type="match status" value="1"/>
</dbReference>
<dbReference type="Gene3D" id="3.30.70.260">
    <property type="match status" value="1"/>
</dbReference>
<dbReference type="InterPro" id="IPR037171">
    <property type="entry name" value="NagB/RpiA_transferase-like"/>
</dbReference>
<comment type="function">
    <text evidence="3">Catalyzes the reversible conversion of ribose-5-phosphate to ribulose 5-phosphate.</text>
</comment>
<dbReference type="HAMAP" id="MF_00170">
    <property type="entry name" value="Rib_5P_isom_A"/>
    <property type="match status" value="1"/>
</dbReference>
<dbReference type="EMBL" id="FNVD01000012">
    <property type="protein sequence ID" value="SEG13452.1"/>
    <property type="molecule type" value="Genomic_DNA"/>
</dbReference>
<sequence length="262" mass="28265">MSGELSPIDKAKFVAAKRAADFVEDGMRVGLGTGSTAAWLVRCLGEMVREEGLKFRGVPTSTRTAELAREVGIEVVSLDEAKWLDITIDGADEFDANLNLIKGGGGALLQEKIVATASDQMVVIADAGKEVETLGAFPLPVEVIPFGWQTTQALIEETLVSMDVLGRSATLRMNGDAPFVTDEGNYILDLHLNRIGNARQLALVLNQMPGVVENGLFIDICDIVVVGYGDGRVELRDINEGTVEHDRLDFVESDNLFTDLAD</sequence>
<comment type="catalytic activity">
    <reaction evidence="1 3">
        <text>aldehydo-D-ribose 5-phosphate = D-ribulose 5-phosphate</text>
        <dbReference type="Rhea" id="RHEA:14657"/>
        <dbReference type="ChEBI" id="CHEBI:58121"/>
        <dbReference type="ChEBI" id="CHEBI:58273"/>
        <dbReference type="EC" id="5.3.1.6"/>
    </reaction>
</comment>
<comment type="similarity">
    <text evidence="3">Belongs to the ribose 5-phosphate isomerase family.</text>
</comment>
<dbReference type="GO" id="GO:0004751">
    <property type="term" value="F:ribose-5-phosphate isomerase activity"/>
    <property type="evidence" value="ECO:0007669"/>
    <property type="project" value="UniProtKB-UniRule"/>
</dbReference>
<feature type="active site" description="Proton acceptor" evidence="3">
    <location>
        <position position="111"/>
    </location>
</feature>
<name>A0A1H5XP14_9RHOB</name>
<dbReference type="InterPro" id="IPR004788">
    <property type="entry name" value="Ribose5P_isomerase_type_A"/>
</dbReference>
<evidence type="ECO:0000256" key="1">
    <source>
        <dbReference type="ARBA" id="ARBA00001713"/>
    </source>
</evidence>
<dbReference type="CDD" id="cd01398">
    <property type="entry name" value="RPI_A"/>
    <property type="match status" value="1"/>
</dbReference>
<dbReference type="PANTHER" id="PTHR11934:SF0">
    <property type="entry name" value="RIBOSE-5-PHOSPHATE ISOMERASE"/>
    <property type="match status" value="1"/>
</dbReference>
<dbReference type="PANTHER" id="PTHR11934">
    <property type="entry name" value="RIBOSE-5-PHOSPHATE ISOMERASE"/>
    <property type="match status" value="1"/>
</dbReference>
<dbReference type="Pfam" id="PF06026">
    <property type="entry name" value="Rib_5-P_isom_A"/>
    <property type="match status" value="1"/>
</dbReference>
<dbReference type="Gene3D" id="3.40.50.1360">
    <property type="match status" value="1"/>
</dbReference>
<accession>A0A1H5XP14</accession>
<dbReference type="EC" id="5.3.1.6" evidence="3"/>
<evidence type="ECO:0000256" key="2">
    <source>
        <dbReference type="ARBA" id="ARBA00023235"/>
    </source>
</evidence>
<dbReference type="InterPro" id="IPR020672">
    <property type="entry name" value="Ribose5P_isomerase_typA_subgr"/>
</dbReference>
<dbReference type="NCBIfam" id="NF001924">
    <property type="entry name" value="PRK00702.1"/>
    <property type="match status" value="1"/>
</dbReference>
<keyword evidence="5" id="KW-1185">Reference proteome</keyword>
<evidence type="ECO:0000313" key="4">
    <source>
        <dbReference type="EMBL" id="SEG13452.1"/>
    </source>
</evidence>
<dbReference type="GO" id="GO:0006014">
    <property type="term" value="P:D-ribose metabolic process"/>
    <property type="evidence" value="ECO:0007669"/>
    <property type="project" value="TreeGrafter"/>
</dbReference>
<feature type="binding site" evidence="3">
    <location>
        <begin position="33"/>
        <end position="36"/>
    </location>
    <ligand>
        <name>substrate</name>
    </ligand>
</feature>